<sequence>MRLRSAVAGLPSRTVTNADILEMIAAHSSPGFEGDLDDTLRTVDSYLRFSGSRERRWLDTGERPIDLLKQAAKTALAQSELRATDIDLLIYTGIGRGFVEPGGSYHCAAALGADNAHCFDILDACMSWTRAMQVTESLMATGGYRAALIVNAEFSLRLGGAVFPHLFRLPRPQALASTFPAYTLGEAATATVLTAEDHEPWEFRFASRPDLAPLCNVPLEGYEGFCEPSDRLAANGIGYFTSFGFEMHETGLPDAYAVFDRLDIDPEKVAALFTHASSKRYWQMMADKVGLGEAIHHVYHRTGNIVSASVPAAIASAIEQGALQRGDRALGWVGSAGMSFAVFSFVY</sequence>
<keyword evidence="1" id="KW-0808">Transferase</keyword>
<dbReference type="InterPro" id="IPR016039">
    <property type="entry name" value="Thiolase-like"/>
</dbReference>
<keyword evidence="2" id="KW-0012">Acyltransferase</keyword>
<dbReference type="InterPro" id="IPR013747">
    <property type="entry name" value="ACP_syn_III_C"/>
</dbReference>
<dbReference type="Gene3D" id="3.40.47.10">
    <property type="match status" value="2"/>
</dbReference>
<dbReference type="Proteomes" id="UP000602198">
    <property type="component" value="Unassembled WGS sequence"/>
</dbReference>
<dbReference type="PANTHER" id="PTHR34069">
    <property type="entry name" value="3-OXOACYL-[ACYL-CARRIER-PROTEIN] SYNTHASE 3"/>
    <property type="match status" value="1"/>
</dbReference>
<dbReference type="PANTHER" id="PTHR34069:SF3">
    <property type="entry name" value="ACYL-COA:ACYL-COA ALKYLTRANSFERASE"/>
    <property type="match status" value="1"/>
</dbReference>
<gene>
    <name evidence="4" type="ORF">JK358_15945</name>
</gene>
<evidence type="ECO:0000256" key="2">
    <source>
        <dbReference type="ARBA" id="ARBA00023315"/>
    </source>
</evidence>
<evidence type="ECO:0000313" key="5">
    <source>
        <dbReference type="Proteomes" id="UP000602198"/>
    </source>
</evidence>
<evidence type="ECO:0000259" key="3">
    <source>
        <dbReference type="Pfam" id="PF08541"/>
    </source>
</evidence>
<evidence type="ECO:0000256" key="1">
    <source>
        <dbReference type="ARBA" id="ARBA00022679"/>
    </source>
</evidence>
<keyword evidence="5" id="KW-1185">Reference proteome</keyword>
<protein>
    <submittedName>
        <fullName evidence="4">3-oxoacyl-ACP reductase</fullName>
    </submittedName>
</protein>
<dbReference type="SUPFAM" id="SSF53901">
    <property type="entry name" value="Thiolase-like"/>
    <property type="match status" value="1"/>
</dbReference>
<proteinExistence type="predicted"/>
<organism evidence="4 5">
    <name type="scientific">Nocardia acididurans</name>
    <dbReference type="NCBI Taxonomy" id="2802282"/>
    <lineage>
        <taxon>Bacteria</taxon>
        <taxon>Bacillati</taxon>
        <taxon>Actinomycetota</taxon>
        <taxon>Actinomycetes</taxon>
        <taxon>Mycobacteriales</taxon>
        <taxon>Nocardiaceae</taxon>
        <taxon>Nocardia</taxon>
    </lineage>
</organism>
<dbReference type="RefSeq" id="WP_201948478.1">
    <property type="nucleotide sequence ID" value="NZ_JAERRJ010000006.1"/>
</dbReference>
<dbReference type="EMBL" id="JAERRJ010000006">
    <property type="protein sequence ID" value="MBL1075889.1"/>
    <property type="molecule type" value="Genomic_DNA"/>
</dbReference>
<name>A0ABS1M6N9_9NOCA</name>
<accession>A0ABS1M6N9</accession>
<evidence type="ECO:0000313" key="4">
    <source>
        <dbReference type="EMBL" id="MBL1075889.1"/>
    </source>
</evidence>
<dbReference type="Pfam" id="PF08541">
    <property type="entry name" value="ACP_syn_III_C"/>
    <property type="match status" value="1"/>
</dbReference>
<reference evidence="4 5" key="1">
    <citation type="submission" date="2021-01" db="EMBL/GenBank/DDBJ databases">
        <title>WGS of actinomycetes isolated from Thailand.</title>
        <authorList>
            <person name="Thawai C."/>
        </authorList>
    </citation>
    <scope>NUCLEOTIDE SEQUENCE [LARGE SCALE GENOMIC DNA]</scope>
    <source>
        <strain evidence="4 5">LPG 2</strain>
    </source>
</reference>
<comment type="caution">
    <text evidence="4">The sequence shown here is derived from an EMBL/GenBank/DDBJ whole genome shotgun (WGS) entry which is preliminary data.</text>
</comment>
<feature type="domain" description="Beta-ketoacyl-[acyl-carrier-protein] synthase III C-terminal" evidence="3">
    <location>
        <begin position="261"/>
        <end position="342"/>
    </location>
</feature>